<dbReference type="InterPro" id="IPR007267">
    <property type="entry name" value="GtrA_DPMS_TM"/>
</dbReference>
<comment type="subcellular location">
    <subcellularLocation>
        <location evidence="1">Membrane</location>
        <topology evidence="1">Multi-pass membrane protein</topology>
    </subcellularLocation>
</comment>
<evidence type="ECO:0000256" key="2">
    <source>
        <dbReference type="ARBA" id="ARBA00009399"/>
    </source>
</evidence>
<feature type="domain" description="GtrA/DPMS transmembrane" evidence="7">
    <location>
        <begin position="72"/>
        <end position="200"/>
    </location>
</feature>
<dbReference type="Proteomes" id="UP000034665">
    <property type="component" value="Unassembled WGS sequence"/>
</dbReference>
<comment type="similarity">
    <text evidence="2">Belongs to the GtrA family.</text>
</comment>
<feature type="transmembrane region" description="Helical" evidence="6">
    <location>
        <begin position="100"/>
        <end position="120"/>
    </location>
</feature>
<accession>A0A0G0NBM1</accession>
<evidence type="ECO:0000313" key="9">
    <source>
        <dbReference type="Proteomes" id="UP000034665"/>
    </source>
</evidence>
<feature type="transmembrane region" description="Helical" evidence="6">
    <location>
        <begin position="73"/>
        <end position="94"/>
    </location>
</feature>
<evidence type="ECO:0000256" key="3">
    <source>
        <dbReference type="ARBA" id="ARBA00022692"/>
    </source>
</evidence>
<feature type="transmembrane region" description="Helical" evidence="6">
    <location>
        <begin position="141"/>
        <end position="163"/>
    </location>
</feature>
<dbReference type="GO" id="GO:0005886">
    <property type="term" value="C:plasma membrane"/>
    <property type="evidence" value="ECO:0007669"/>
    <property type="project" value="TreeGrafter"/>
</dbReference>
<reference evidence="8 9" key="1">
    <citation type="journal article" date="2015" name="Nature">
        <title>rRNA introns, odd ribosomes, and small enigmatic genomes across a large radiation of phyla.</title>
        <authorList>
            <person name="Brown C.T."/>
            <person name="Hug L.A."/>
            <person name="Thomas B.C."/>
            <person name="Sharon I."/>
            <person name="Castelle C.J."/>
            <person name="Singh A."/>
            <person name="Wilkins M.J."/>
            <person name="Williams K.H."/>
            <person name="Banfield J.F."/>
        </authorList>
    </citation>
    <scope>NUCLEOTIDE SEQUENCE [LARGE SCALE GENOMIC DNA]</scope>
</reference>
<dbReference type="GO" id="GO:0000271">
    <property type="term" value="P:polysaccharide biosynthetic process"/>
    <property type="evidence" value="ECO:0007669"/>
    <property type="project" value="InterPro"/>
</dbReference>
<organism evidence="8 9">
    <name type="scientific">Candidatus Wolfebacteria bacterium GW2011_GWC2_39_22</name>
    <dbReference type="NCBI Taxonomy" id="1619013"/>
    <lineage>
        <taxon>Bacteria</taxon>
        <taxon>Candidatus Wolfeibacteriota</taxon>
    </lineage>
</organism>
<keyword evidence="3 6" id="KW-0812">Transmembrane</keyword>
<dbReference type="InterPro" id="IPR051401">
    <property type="entry name" value="GtrA_CellWall_Glycosyl"/>
</dbReference>
<dbReference type="PANTHER" id="PTHR38459:SF1">
    <property type="entry name" value="PROPHAGE BACTOPRENOL-LINKED GLUCOSE TRANSLOCASE HOMOLOG"/>
    <property type="match status" value="1"/>
</dbReference>
<keyword evidence="4 6" id="KW-1133">Transmembrane helix</keyword>
<dbReference type="EMBL" id="LBWR01000001">
    <property type="protein sequence ID" value="KKR12888.1"/>
    <property type="molecule type" value="Genomic_DNA"/>
</dbReference>
<feature type="transmembrane region" description="Helical" evidence="6">
    <location>
        <begin position="7"/>
        <end position="24"/>
    </location>
</feature>
<proteinExistence type="inferred from homology"/>
<evidence type="ECO:0000313" key="8">
    <source>
        <dbReference type="EMBL" id="KKR12888.1"/>
    </source>
</evidence>
<protein>
    <recommendedName>
        <fullName evidence="7">GtrA/DPMS transmembrane domain-containing protein</fullName>
    </recommendedName>
</protein>
<dbReference type="Pfam" id="PF04138">
    <property type="entry name" value="GtrA_DPMS_TM"/>
    <property type="match status" value="1"/>
</dbReference>
<evidence type="ECO:0000259" key="7">
    <source>
        <dbReference type="Pfam" id="PF04138"/>
    </source>
</evidence>
<name>A0A0G0NBM1_9BACT</name>
<evidence type="ECO:0000256" key="1">
    <source>
        <dbReference type="ARBA" id="ARBA00004141"/>
    </source>
</evidence>
<keyword evidence="5 6" id="KW-0472">Membrane</keyword>
<gene>
    <name evidence="8" type="ORF">UT41_C0001G0432</name>
</gene>
<feature type="transmembrane region" description="Helical" evidence="6">
    <location>
        <begin position="36"/>
        <end position="61"/>
    </location>
</feature>
<dbReference type="PANTHER" id="PTHR38459">
    <property type="entry name" value="PROPHAGE BACTOPRENOL-LINKED GLUCOSE TRANSLOCASE HOMOLOG"/>
    <property type="match status" value="1"/>
</dbReference>
<evidence type="ECO:0000256" key="5">
    <source>
        <dbReference type="ARBA" id="ARBA00023136"/>
    </source>
</evidence>
<comment type="caution">
    <text evidence="8">The sequence shown here is derived from an EMBL/GenBank/DDBJ whole genome shotgun (WGS) entry which is preliminary data.</text>
</comment>
<evidence type="ECO:0000256" key="6">
    <source>
        <dbReference type="SAM" id="Phobius"/>
    </source>
</evidence>
<evidence type="ECO:0000256" key="4">
    <source>
        <dbReference type="ARBA" id="ARBA00022989"/>
    </source>
</evidence>
<dbReference type="AlphaFoldDB" id="A0A0G0NBM1"/>
<sequence length="206" mass="22654">MIKKDYILISIIGFLFGILLYPILKNIQLPFLQLNAFTMTLIVLFFVVFSNIALAIAFLIGKKIPFVIQFSKFAAVGAVNSVLDWGILNVLITLSGVAAGPLYALFKAASFIIANINSYFWNKLWVFPGKAKMTFHEVMQFFVVSAVGLVLNVATAALVVNGIAERVDGFSPKQWANIGAASATIISLAWNFVGYKFIVFKEKTIS</sequence>
<dbReference type="STRING" id="1619013.UT41_C0001G0432"/>
<feature type="transmembrane region" description="Helical" evidence="6">
    <location>
        <begin position="175"/>
        <end position="193"/>
    </location>
</feature>